<sequence length="89" mass="10262">MSNTLQGNIITGVYDAETSAFEIQKVKNFSTQSVLNKNQCENLYNYLSLHEEDEGGQIITLYDQMPLMLTRQEIGNLKKDLENIKKLYQ</sequence>
<dbReference type="STRING" id="1196031.A361_13190"/>
<evidence type="ECO:0000313" key="1">
    <source>
        <dbReference type="EMBL" id="AND40058.1"/>
    </source>
</evidence>
<accession>A0A160MCC8</accession>
<dbReference type="EMBL" id="CP015506">
    <property type="protein sequence ID" value="AND40058.1"/>
    <property type="molecule type" value="Genomic_DNA"/>
</dbReference>
<reference evidence="1 2" key="1">
    <citation type="submission" date="2016-04" db="EMBL/GenBank/DDBJ databases">
        <title>Complete genome sequence of Bacillus oceanisediminis strain 2691.</title>
        <authorList>
            <person name="Jeong H."/>
            <person name="Kim H.J."/>
            <person name="Lee D.-W."/>
        </authorList>
    </citation>
    <scope>NUCLEOTIDE SEQUENCE [LARGE SCALE GENOMIC DNA]</scope>
    <source>
        <strain evidence="1 2">2691</strain>
    </source>
</reference>
<dbReference type="AlphaFoldDB" id="A0A160MCC8"/>
<dbReference type="eggNOG" id="ENOG5033647">
    <property type="taxonomic scope" value="Bacteria"/>
</dbReference>
<dbReference type="KEGG" id="bon:A361_13190"/>
<proteinExistence type="predicted"/>
<gene>
    <name evidence="1" type="ORF">A361_13190</name>
</gene>
<organism evidence="1 2">
    <name type="scientific">Cytobacillus oceanisediminis 2691</name>
    <dbReference type="NCBI Taxonomy" id="1196031"/>
    <lineage>
        <taxon>Bacteria</taxon>
        <taxon>Bacillati</taxon>
        <taxon>Bacillota</taxon>
        <taxon>Bacilli</taxon>
        <taxon>Bacillales</taxon>
        <taxon>Bacillaceae</taxon>
        <taxon>Cytobacillus</taxon>
    </lineage>
</organism>
<name>A0A160MCC8_9BACI</name>
<dbReference type="RefSeq" id="WP_009334515.1">
    <property type="nucleotide sequence ID" value="NZ_CP015506.1"/>
</dbReference>
<protein>
    <submittedName>
        <fullName evidence="1">Uncharacterized protein</fullName>
    </submittedName>
</protein>
<dbReference type="Proteomes" id="UP000077856">
    <property type="component" value="Chromosome"/>
</dbReference>
<evidence type="ECO:0000313" key="2">
    <source>
        <dbReference type="Proteomes" id="UP000077856"/>
    </source>
</evidence>